<dbReference type="Proteomes" id="UP000316270">
    <property type="component" value="Chromosome 14"/>
</dbReference>
<dbReference type="EMBL" id="CP042198">
    <property type="protein sequence ID" value="QDS75911.1"/>
    <property type="molecule type" value="Genomic_DNA"/>
</dbReference>
<evidence type="ECO:0000313" key="1">
    <source>
        <dbReference type="EMBL" id="QDS75911.1"/>
    </source>
</evidence>
<evidence type="ECO:0000313" key="2">
    <source>
        <dbReference type="Proteomes" id="UP000316270"/>
    </source>
</evidence>
<gene>
    <name evidence="1" type="ORF">FKW77_002726</name>
</gene>
<proteinExistence type="predicted"/>
<reference evidence="1 2" key="1">
    <citation type="submission" date="2019-07" db="EMBL/GenBank/DDBJ databases">
        <title>Finished genome of Venturia effusa.</title>
        <authorList>
            <person name="Young C.A."/>
            <person name="Cox M.P."/>
            <person name="Ganley A.R.D."/>
            <person name="David W.J."/>
        </authorList>
    </citation>
    <scope>NUCLEOTIDE SEQUENCE [LARGE SCALE GENOMIC DNA]</scope>
    <source>
        <strain evidence="2">albino</strain>
    </source>
</reference>
<dbReference type="AlphaFoldDB" id="A0A517LJU6"/>
<name>A0A517LJU6_9PEZI</name>
<organism evidence="1 2">
    <name type="scientific">Venturia effusa</name>
    <dbReference type="NCBI Taxonomy" id="50376"/>
    <lineage>
        <taxon>Eukaryota</taxon>
        <taxon>Fungi</taxon>
        <taxon>Dikarya</taxon>
        <taxon>Ascomycota</taxon>
        <taxon>Pezizomycotina</taxon>
        <taxon>Dothideomycetes</taxon>
        <taxon>Pleosporomycetidae</taxon>
        <taxon>Venturiales</taxon>
        <taxon>Venturiaceae</taxon>
        <taxon>Venturia</taxon>
    </lineage>
</organism>
<keyword evidence="2" id="KW-1185">Reference proteome</keyword>
<sequence>MAMASSFEVPPLGEDMKNESIAIENPSNTKLVSQHTSPTTFTLFTKLPTELQTNFIRQHVYSDPPLIKYERLRLSKAKGPQPFCGPNSTNLAIYKIKQLSEHLSQLMNEPAVPTHVFEITPENMINLASWQFPYDTPVIRFQKIAFNIDLAPLRMPILDQLKFSQNFLARFTSAVKIEIYVAERVNNQAASPYGLAFAHILLKGRCGLTYETIRAAGYDFKRAARIITTLQSIHIYHGLSAEIFPDRCQGWDKNLNGMWTLAPLPEKPVAKFKDREWEKFWRREEEKTG</sequence>
<protein>
    <submittedName>
        <fullName evidence="1">Uncharacterized protein</fullName>
    </submittedName>
</protein>
<accession>A0A517LJU6</accession>